<dbReference type="GO" id="GO:0005737">
    <property type="term" value="C:cytoplasm"/>
    <property type="evidence" value="ECO:0007669"/>
    <property type="project" value="UniProtKB-SubCell"/>
</dbReference>
<dbReference type="Gene3D" id="3.40.50.300">
    <property type="entry name" value="P-loop containing nucleotide triphosphate hydrolases"/>
    <property type="match status" value="1"/>
</dbReference>
<dbReference type="Proteomes" id="UP001075354">
    <property type="component" value="Chromosome 2"/>
</dbReference>
<dbReference type="InterPro" id="IPR000850">
    <property type="entry name" value="Adenylat/UMP-CMP_kin"/>
</dbReference>
<keyword evidence="1 9" id="KW-0963">Cytoplasm</keyword>
<comment type="catalytic activity">
    <reaction evidence="9">
        <text>CMP + ATP = CDP + ADP</text>
        <dbReference type="Rhea" id="RHEA:11600"/>
        <dbReference type="ChEBI" id="CHEBI:30616"/>
        <dbReference type="ChEBI" id="CHEBI:58069"/>
        <dbReference type="ChEBI" id="CHEBI:60377"/>
        <dbReference type="ChEBI" id="CHEBI:456216"/>
        <dbReference type="EC" id="2.7.4.14"/>
    </reaction>
</comment>
<evidence type="ECO:0000256" key="3">
    <source>
        <dbReference type="ARBA" id="ARBA00022741"/>
    </source>
</evidence>
<dbReference type="NCBIfam" id="TIGR01359">
    <property type="entry name" value="UMP_CMP_kin_fam"/>
    <property type="match status" value="1"/>
</dbReference>
<comment type="similarity">
    <text evidence="9">Belongs to the adenylate kinase family. UMP-CMP kinase subfamily.</text>
</comment>
<evidence type="ECO:0000256" key="1">
    <source>
        <dbReference type="ARBA" id="ARBA00022490"/>
    </source>
</evidence>
<comment type="catalytic activity">
    <reaction evidence="8 9">
        <text>UMP + ATP = UDP + ADP</text>
        <dbReference type="Rhea" id="RHEA:24400"/>
        <dbReference type="ChEBI" id="CHEBI:30616"/>
        <dbReference type="ChEBI" id="CHEBI:57865"/>
        <dbReference type="ChEBI" id="CHEBI:58223"/>
        <dbReference type="ChEBI" id="CHEBI:456216"/>
        <dbReference type="EC" id="2.7.4.14"/>
    </reaction>
</comment>
<feature type="binding site" evidence="9">
    <location>
        <position position="112"/>
    </location>
    <ligand>
        <name>CMP</name>
        <dbReference type="ChEBI" id="CHEBI:60377"/>
    </ligand>
</feature>
<evidence type="ECO:0000256" key="9">
    <source>
        <dbReference type="HAMAP-Rule" id="MF_03172"/>
    </source>
</evidence>
<feature type="binding site" evidence="9">
    <location>
        <position position="146"/>
    </location>
    <ligand>
        <name>ATP</name>
        <dbReference type="ChEBI" id="CHEBI:30616"/>
    </ligand>
</feature>
<keyword evidence="4 9" id="KW-0418">Kinase</keyword>
<comment type="catalytic activity">
    <reaction evidence="9">
        <text>dCMP + ATP = dCDP + ADP</text>
        <dbReference type="Rhea" id="RHEA:25094"/>
        <dbReference type="ChEBI" id="CHEBI:30616"/>
        <dbReference type="ChEBI" id="CHEBI:57566"/>
        <dbReference type="ChEBI" id="CHEBI:58593"/>
        <dbReference type="ChEBI" id="CHEBI:456216"/>
        <dbReference type="EC" id="2.7.4.14"/>
    </reaction>
</comment>
<comment type="function">
    <text evidence="9">Catalyzes the phosphorylation of pyrimidine nucleoside monophosphates at the expense of ATP. Plays an important role in de novo pyrimidine nucleotide biosynthesis. Has preference for UMP and CMP as phosphate acceptors.</text>
</comment>
<dbReference type="EC" id="2.7.4.14" evidence="9"/>
<dbReference type="Pfam" id="PF00406">
    <property type="entry name" value="ADK"/>
    <property type="match status" value="1"/>
</dbReference>
<dbReference type="GO" id="GO:0006207">
    <property type="term" value="P:'de novo' pyrimidine nucleobase biosynthetic process"/>
    <property type="evidence" value="ECO:0007669"/>
    <property type="project" value="InterPro"/>
</dbReference>
<feature type="binding site" evidence="9">
    <location>
        <begin position="78"/>
        <end position="80"/>
    </location>
    <ligand>
        <name>a ribonucleoside 5'-phosphate</name>
        <dbReference type="ChEBI" id="CHEBI:58043"/>
    </ligand>
</feature>
<keyword evidence="5 9" id="KW-0067">ATP-binding</keyword>
<dbReference type="SUPFAM" id="SSF52540">
    <property type="entry name" value="P-loop containing nucleoside triphosphate hydrolases"/>
    <property type="match status" value="1"/>
</dbReference>
<dbReference type="PANTHER" id="PTHR23359">
    <property type="entry name" value="NUCLEOTIDE KINASE"/>
    <property type="match status" value="1"/>
</dbReference>
<feature type="binding site" evidence="9">
    <location>
        <position position="56"/>
    </location>
    <ligand>
        <name>a ribonucleoside 5'-phosphate</name>
        <dbReference type="ChEBI" id="CHEBI:58043"/>
    </ligand>
</feature>
<evidence type="ECO:0000256" key="2">
    <source>
        <dbReference type="ARBA" id="ARBA00022679"/>
    </source>
</evidence>
<keyword evidence="11" id="KW-1185">Reference proteome</keyword>
<feature type="region of interest" description="NMPbind" evidence="9">
    <location>
        <begin position="50"/>
        <end position="80"/>
    </location>
</feature>
<dbReference type="HAMAP" id="MF_00235">
    <property type="entry name" value="Adenylate_kinase_Adk"/>
    <property type="match status" value="1"/>
</dbReference>
<dbReference type="InterPro" id="IPR033690">
    <property type="entry name" value="Adenylat_kinase_CS"/>
</dbReference>
<dbReference type="PROSITE" id="PS00113">
    <property type="entry name" value="ADENYLATE_KINASE"/>
    <property type="match status" value="1"/>
</dbReference>
<dbReference type="AlphaFoldDB" id="A0AAV7Y2J3"/>
<evidence type="ECO:0000256" key="7">
    <source>
        <dbReference type="ARBA" id="ARBA00023242"/>
    </source>
</evidence>
<sequence length="212" mass="23789">MLITLLQGIRRFAMSAAQKPQIVFVLGAPGSGKGTICKNLVDKFNFVHLSAGDLLREEQNTAGSEHGDMIKEYIKLGKIVPVEITCGLLKKAIEKSGSDRFLVDGFPRNQNNFDGWQKVMSDCVDVKFVLFLDCSEEVCTDRCLKRGAQGSGRTDDNLESLKKRFNTYTNETMPIINHYEASDMVRRVNTNRTIPEILEDIKEIFSSFNAQS</sequence>
<name>A0AAV7Y2J3_9NEOP</name>
<dbReference type="FunFam" id="3.40.50.300:FF:000315">
    <property type="entry name" value="Adenylate kinase 1"/>
    <property type="match status" value="1"/>
</dbReference>
<comment type="subunit">
    <text evidence="9">Monomer.</text>
</comment>
<feature type="binding site" evidence="9">
    <location>
        <begin position="30"/>
        <end position="35"/>
    </location>
    <ligand>
        <name>ATP</name>
        <dbReference type="ChEBI" id="CHEBI:30616"/>
    </ligand>
</feature>
<protein>
    <recommendedName>
        <fullName evidence="9">UMP-CMP kinase</fullName>
        <ecNumber evidence="9">2.7.4.14</ecNumber>
    </recommendedName>
    <alternativeName>
        <fullName evidence="9">Deoxycytidylate kinase</fullName>
        <shortName evidence="9">CK</shortName>
        <shortName evidence="9">dCMP kinase</shortName>
    </alternativeName>
    <alternativeName>
        <fullName evidence="9">Uridine monophosphate/cytidine monophosphate kinase</fullName>
        <shortName evidence="9">UMP/CMP kinase</shortName>
        <shortName evidence="9">UMP/CMPK</shortName>
    </alternativeName>
</protein>
<feature type="binding site" evidence="9">
    <location>
        <position position="164"/>
    </location>
    <ligand>
        <name>a ribonucleoside 5'-phosphate</name>
        <dbReference type="ChEBI" id="CHEBI:58043"/>
    </ligand>
</feature>
<evidence type="ECO:0000256" key="5">
    <source>
        <dbReference type="ARBA" id="ARBA00022840"/>
    </source>
</evidence>
<evidence type="ECO:0000313" key="11">
    <source>
        <dbReference type="Proteomes" id="UP001075354"/>
    </source>
</evidence>
<comment type="cofactor">
    <cofactor evidence="9">
        <name>Mg(2+)</name>
        <dbReference type="ChEBI" id="CHEBI:18420"/>
    </cofactor>
    <text evidence="9">Binds 1 Mg(2+) ion per monomer.</text>
</comment>
<feature type="binding site" evidence="9">
    <location>
        <position position="153"/>
    </location>
    <ligand>
        <name>a ribonucleoside 5'-phosphate</name>
        <dbReference type="ChEBI" id="CHEBI:58043"/>
    </ligand>
</feature>
<gene>
    <name evidence="10" type="ORF">ONE63_005495</name>
</gene>
<organism evidence="10 11">
    <name type="scientific">Megalurothrips usitatus</name>
    <name type="common">bean blossom thrips</name>
    <dbReference type="NCBI Taxonomy" id="439358"/>
    <lineage>
        <taxon>Eukaryota</taxon>
        <taxon>Metazoa</taxon>
        <taxon>Ecdysozoa</taxon>
        <taxon>Arthropoda</taxon>
        <taxon>Hexapoda</taxon>
        <taxon>Insecta</taxon>
        <taxon>Pterygota</taxon>
        <taxon>Neoptera</taxon>
        <taxon>Paraneoptera</taxon>
        <taxon>Thysanoptera</taxon>
        <taxon>Terebrantia</taxon>
        <taxon>Thripoidea</taxon>
        <taxon>Thripidae</taxon>
        <taxon>Megalurothrips</taxon>
    </lineage>
</organism>
<dbReference type="GO" id="GO:0005524">
    <property type="term" value="F:ATP binding"/>
    <property type="evidence" value="ECO:0007669"/>
    <property type="project" value="UniProtKB-KW"/>
</dbReference>
<keyword evidence="2 9" id="KW-0808">Transferase</keyword>
<comment type="caution">
    <text evidence="9">Lacks conserved residue(s) required for the propagation of feature annotation.</text>
</comment>
<proteinExistence type="inferred from homology"/>
<comment type="caution">
    <text evidence="10">The sequence shown here is derived from an EMBL/GenBank/DDBJ whole genome shotgun (WGS) entry which is preliminary data.</text>
</comment>
<dbReference type="InterPro" id="IPR027417">
    <property type="entry name" value="P-loop_NTPase"/>
</dbReference>
<evidence type="ECO:0000256" key="8">
    <source>
        <dbReference type="ARBA" id="ARBA00048116"/>
    </source>
</evidence>
<keyword evidence="3 9" id="KW-0547">Nucleotide-binding</keyword>
<keyword evidence="6 9" id="KW-0665">Pyrimidine biosynthesis</keyword>
<dbReference type="InterPro" id="IPR006266">
    <property type="entry name" value="UMP_CMP_kinase"/>
</dbReference>
<keyword evidence="7 9" id="KW-0539">Nucleus</keyword>
<dbReference type="GO" id="GO:0050145">
    <property type="term" value="F:nucleoside monophosphate kinase activity"/>
    <property type="evidence" value="ECO:0007669"/>
    <property type="project" value="UniProtKB-ARBA"/>
</dbReference>
<feature type="binding site" evidence="9">
    <location>
        <position position="192"/>
    </location>
    <ligand>
        <name>ATP</name>
        <dbReference type="ChEBI" id="CHEBI:30616"/>
    </ligand>
</feature>
<feature type="binding site" evidence="9">
    <location>
        <begin position="105"/>
        <end position="108"/>
    </location>
    <ligand>
        <name>a ribonucleoside 5'-phosphate</name>
        <dbReference type="ChEBI" id="CHEBI:58043"/>
    </ligand>
</feature>
<comment type="subcellular location">
    <subcellularLocation>
        <location evidence="9">Cytoplasm</location>
    </subcellularLocation>
    <subcellularLocation>
        <location evidence="9">Nucleus</location>
    </subcellularLocation>
</comment>
<dbReference type="CDD" id="cd01428">
    <property type="entry name" value="ADK"/>
    <property type="match status" value="1"/>
</dbReference>
<comment type="domain">
    <text evidence="9">Consists of three domains, a large central CORE domain and two small peripheral domains, NMPbind and LID, which undergo movements during catalysis. The LID domain closes over the site of phosphoryl transfer upon ATP binding. Assembling and dissambling the active center during each catalytic cycle provides an effective means to prevent ATP hydrolysis.</text>
</comment>
<dbReference type="EMBL" id="JAPTSV010000002">
    <property type="protein sequence ID" value="KAJ1530615.1"/>
    <property type="molecule type" value="Genomic_DNA"/>
</dbReference>
<dbReference type="PRINTS" id="PR00094">
    <property type="entry name" value="ADENYLTKNASE"/>
</dbReference>
<evidence type="ECO:0000313" key="10">
    <source>
        <dbReference type="EMBL" id="KAJ1530615.1"/>
    </source>
</evidence>
<dbReference type="GO" id="GO:0006221">
    <property type="term" value="P:pyrimidine nucleotide biosynthetic process"/>
    <property type="evidence" value="ECO:0007669"/>
    <property type="project" value="UniProtKB-UniRule"/>
</dbReference>
<evidence type="ECO:0000256" key="4">
    <source>
        <dbReference type="ARBA" id="ARBA00022777"/>
    </source>
</evidence>
<reference evidence="10" key="1">
    <citation type="submission" date="2022-12" db="EMBL/GenBank/DDBJ databases">
        <title>Chromosome-level genome assembly of the bean flower thrips Megalurothrips usitatus.</title>
        <authorList>
            <person name="Ma L."/>
            <person name="Liu Q."/>
            <person name="Li H."/>
            <person name="Cai W."/>
        </authorList>
    </citation>
    <scope>NUCLEOTIDE SEQUENCE</scope>
    <source>
        <strain evidence="10">Cailab_2022a</strain>
    </source>
</reference>
<accession>A0AAV7Y2J3</accession>
<dbReference type="GO" id="GO:0005634">
    <property type="term" value="C:nucleus"/>
    <property type="evidence" value="ECO:0007669"/>
    <property type="project" value="UniProtKB-SubCell"/>
</dbReference>
<evidence type="ECO:0000256" key="6">
    <source>
        <dbReference type="ARBA" id="ARBA00022975"/>
    </source>
</evidence>
<dbReference type="HAMAP" id="MF_03172">
    <property type="entry name" value="Adenylate_kinase_UMP_CMP_kin"/>
    <property type="match status" value="1"/>
</dbReference>